<organism evidence="1 2">
    <name type="scientific">Nocardioides marmoriginsengisoli</name>
    <dbReference type="NCBI Taxonomy" id="661483"/>
    <lineage>
        <taxon>Bacteria</taxon>
        <taxon>Bacillati</taxon>
        <taxon>Actinomycetota</taxon>
        <taxon>Actinomycetes</taxon>
        <taxon>Propionibacteriales</taxon>
        <taxon>Nocardioidaceae</taxon>
        <taxon>Nocardioides</taxon>
    </lineage>
</organism>
<protein>
    <submittedName>
        <fullName evidence="1">Uncharacterized protein</fullName>
    </submittedName>
</protein>
<proteinExistence type="predicted"/>
<evidence type="ECO:0000313" key="2">
    <source>
        <dbReference type="Proteomes" id="UP000267128"/>
    </source>
</evidence>
<keyword evidence="2" id="KW-1185">Reference proteome</keyword>
<sequence length="105" mass="12084">MLEPLVGHAAQFLPVTINDDTFWVIKVNLVVDALDLERTEFFRSDGAIHEFEKPVWIGNRIESPALFRIPMHEFRHKFFATAEVKEAYEASGCGGMRFWFPGEVI</sequence>
<comment type="caution">
    <text evidence="1">The sequence shown here is derived from an EMBL/GenBank/DDBJ whole genome shotgun (WGS) entry which is preliminary data.</text>
</comment>
<name>A0A3N0CG22_9ACTN</name>
<dbReference type="Proteomes" id="UP000267128">
    <property type="component" value="Unassembled WGS sequence"/>
</dbReference>
<dbReference type="EMBL" id="RJSE01000007">
    <property type="protein sequence ID" value="RNL62398.1"/>
    <property type="molecule type" value="Genomic_DNA"/>
</dbReference>
<accession>A0A3N0CG22</accession>
<evidence type="ECO:0000313" key="1">
    <source>
        <dbReference type="EMBL" id="RNL62398.1"/>
    </source>
</evidence>
<gene>
    <name evidence="1" type="ORF">EFK50_11525</name>
</gene>
<dbReference type="AlphaFoldDB" id="A0A3N0CG22"/>
<reference evidence="1 2" key="1">
    <citation type="submission" date="2018-11" db="EMBL/GenBank/DDBJ databases">
        <authorList>
            <person name="Li F."/>
        </authorList>
    </citation>
    <scope>NUCLEOTIDE SEQUENCE [LARGE SCALE GENOMIC DNA]</scope>
    <source>
        <strain evidence="1 2">Gsoil 097</strain>
    </source>
</reference>